<reference evidence="1 2" key="1">
    <citation type="journal article" date="2019" name="Commun. Biol.">
        <title>The bagworm genome reveals a unique fibroin gene that provides high tensile strength.</title>
        <authorList>
            <person name="Kono N."/>
            <person name="Nakamura H."/>
            <person name="Ohtoshi R."/>
            <person name="Tomita M."/>
            <person name="Numata K."/>
            <person name="Arakawa K."/>
        </authorList>
    </citation>
    <scope>NUCLEOTIDE SEQUENCE [LARGE SCALE GENOMIC DNA]</scope>
</reference>
<organism evidence="1 2">
    <name type="scientific">Eumeta variegata</name>
    <name type="common">Bagworm moth</name>
    <name type="synonym">Eumeta japonica</name>
    <dbReference type="NCBI Taxonomy" id="151549"/>
    <lineage>
        <taxon>Eukaryota</taxon>
        <taxon>Metazoa</taxon>
        <taxon>Ecdysozoa</taxon>
        <taxon>Arthropoda</taxon>
        <taxon>Hexapoda</taxon>
        <taxon>Insecta</taxon>
        <taxon>Pterygota</taxon>
        <taxon>Neoptera</taxon>
        <taxon>Endopterygota</taxon>
        <taxon>Lepidoptera</taxon>
        <taxon>Glossata</taxon>
        <taxon>Ditrysia</taxon>
        <taxon>Tineoidea</taxon>
        <taxon>Psychidae</taxon>
        <taxon>Oiketicinae</taxon>
        <taxon>Eumeta</taxon>
    </lineage>
</organism>
<dbReference type="EMBL" id="BGZK01000751">
    <property type="protein sequence ID" value="GBP59063.1"/>
    <property type="molecule type" value="Genomic_DNA"/>
</dbReference>
<dbReference type="Proteomes" id="UP000299102">
    <property type="component" value="Unassembled WGS sequence"/>
</dbReference>
<accession>A0A4C1X7B3</accession>
<keyword evidence="2" id="KW-1185">Reference proteome</keyword>
<name>A0A4C1X7B3_EUMVA</name>
<evidence type="ECO:0000313" key="1">
    <source>
        <dbReference type="EMBL" id="GBP59063.1"/>
    </source>
</evidence>
<gene>
    <name evidence="1" type="ORF">EVAR_39149_1</name>
</gene>
<comment type="caution">
    <text evidence="1">The sequence shown here is derived from an EMBL/GenBank/DDBJ whole genome shotgun (WGS) entry which is preliminary data.</text>
</comment>
<proteinExistence type="predicted"/>
<dbReference type="AlphaFoldDB" id="A0A4C1X7B3"/>
<evidence type="ECO:0000313" key="2">
    <source>
        <dbReference type="Proteomes" id="UP000299102"/>
    </source>
</evidence>
<protein>
    <submittedName>
        <fullName evidence="1">Uncharacterized protein</fullName>
    </submittedName>
</protein>
<sequence>MTRRPDPLFTNGPPFTDQNKHNTRAVINMVSGDEACQYWNKTPRPSAGGGADVFSGNPFDPYNEACNSKIVSEQFSRGKRYYYEYINSCKAAAARRLRLGQSHNDGVLFTAIAFGITTAPERRHPRHLSE</sequence>